<dbReference type="InterPro" id="IPR008978">
    <property type="entry name" value="HSP20-like_chaperone"/>
</dbReference>
<organism evidence="4">
    <name type="scientific">Caldilinea aerophila</name>
    <dbReference type="NCBI Taxonomy" id="133453"/>
    <lineage>
        <taxon>Bacteria</taxon>
        <taxon>Bacillati</taxon>
        <taxon>Chloroflexota</taxon>
        <taxon>Caldilineae</taxon>
        <taxon>Caldilineales</taxon>
        <taxon>Caldilineaceae</taxon>
        <taxon>Caldilinea</taxon>
    </lineage>
</organism>
<evidence type="ECO:0000313" key="4">
    <source>
        <dbReference type="EMBL" id="HDX32675.1"/>
    </source>
</evidence>
<dbReference type="Gene3D" id="2.60.40.790">
    <property type="match status" value="1"/>
</dbReference>
<dbReference type="InterPro" id="IPR002068">
    <property type="entry name" value="A-crystallin/Hsp20_dom"/>
</dbReference>
<dbReference type="InterPro" id="IPR031107">
    <property type="entry name" value="Small_HSP"/>
</dbReference>
<name>A0A7C1FUH3_9CHLR</name>
<gene>
    <name evidence="4" type="ORF">ENQ20_14485</name>
</gene>
<evidence type="ECO:0000256" key="2">
    <source>
        <dbReference type="RuleBase" id="RU003616"/>
    </source>
</evidence>
<accession>A0A7C1FUH3</accession>
<dbReference type="OMA" id="GDEYVIC"/>
<comment type="caution">
    <text evidence="4">The sequence shown here is derived from an EMBL/GenBank/DDBJ whole genome shotgun (WGS) entry which is preliminary data.</text>
</comment>
<evidence type="ECO:0000259" key="3">
    <source>
        <dbReference type="PROSITE" id="PS01031"/>
    </source>
</evidence>
<dbReference type="PANTHER" id="PTHR11527">
    <property type="entry name" value="HEAT-SHOCK PROTEIN 20 FAMILY MEMBER"/>
    <property type="match status" value="1"/>
</dbReference>
<protein>
    <submittedName>
        <fullName evidence="4">Hsp20/alpha crystallin family protein</fullName>
    </submittedName>
</protein>
<dbReference type="AlphaFoldDB" id="A0A7C1FUH3"/>
<comment type="similarity">
    <text evidence="1 2">Belongs to the small heat shock protein (HSP20) family.</text>
</comment>
<dbReference type="CDD" id="cd06464">
    <property type="entry name" value="ACD_sHsps-like"/>
    <property type="match status" value="1"/>
</dbReference>
<dbReference type="EMBL" id="DSMG01000151">
    <property type="protein sequence ID" value="HDX32675.1"/>
    <property type="molecule type" value="Genomic_DNA"/>
</dbReference>
<proteinExistence type="inferred from homology"/>
<dbReference type="SUPFAM" id="SSF49764">
    <property type="entry name" value="HSP20-like chaperones"/>
    <property type="match status" value="1"/>
</dbReference>
<feature type="domain" description="SHSP" evidence="3">
    <location>
        <begin position="36"/>
        <end position="146"/>
    </location>
</feature>
<dbReference type="Pfam" id="PF00011">
    <property type="entry name" value="HSP20"/>
    <property type="match status" value="1"/>
</dbReference>
<reference evidence="4" key="1">
    <citation type="journal article" date="2020" name="mSystems">
        <title>Genome- and Community-Level Interaction Insights into Carbon Utilization and Element Cycling Functions of Hydrothermarchaeota in Hydrothermal Sediment.</title>
        <authorList>
            <person name="Zhou Z."/>
            <person name="Liu Y."/>
            <person name="Xu W."/>
            <person name="Pan J."/>
            <person name="Luo Z.H."/>
            <person name="Li M."/>
        </authorList>
    </citation>
    <scope>NUCLEOTIDE SEQUENCE [LARGE SCALE GENOMIC DNA]</scope>
    <source>
        <strain evidence="4">SpSt-289</strain>
    </source>
</reference>
<evidence type="ECO:0000256" key="1">
    <source>
        <dbReference type="PROSITE-ProRule" id="PRU00285"/>
    </source>
</evidence>
<dbReference type="PROSITE" id="PS01031">
    <property type="entry name" value="SHSP"/>
    <property type="match status" value="1"/>
</dbReference>
<sequence>MRFNNYNQMIRDFVEMADTMSRRLSELEHEAGEAAESTRMMRLPIDAYSTQDAFVLQAYVPGVNPEDVEIVLAEDDLTIRGKFPPLLEGVDYIKRELYHGGFERRVTFNVPVDAEKIEATYSQGVLTLRVPKAEAVKPKQIKVQVK</sequence>